<organism evidence="1 2">
    <name type="scientific">Pseudomonas imrae</name>
    <dbReference type="NCBI Taxonomy" id="2992837"/>
    <lineage>
        <taxon>Bacteria</taxon>
        <taxon>Pseudomonadati</taxon>
        <taxon>Pseudomonadota</taxon>
        <taxon>Gammaproteobacteria</taxon>
        <taxon>Pseudomonadales</taxon>
        <taxon>Pseudomonadaceae</taxon>
        <taxon>Pseudomonas</taxon>
    </lineage>
</organism>
<evidence type="ECO:0000313" key="2">
    <source>
        <dbReference type="Proteomes" id="UP001637618"/>
    </source>
</evidence>
<dbReference type="EMBL" id="JAPEQY010000008">
    <property type="protein sequence ID" value="MFO2478073.1"/>
    <property type="molecule type" value="Genomic_DNA"/>
</dbReference>
<name>A0ACC7PCS8_9PSED</name>
<gene>
    <name evidence="1" type="ORF">OOJ96_11745</name>
</gene>
<comment type="caution">
    <text evidence="1">The sequence shown here is derived from an EMBL/GenBank/DDBJ whole genome shotgun (WGS) entry which is preliminary data.</text>
</comment>
<accession>A0ACC7PCS8</accession>
<proteinExistence type="predicted"/>
<keyword evidence="2" id="KW-1185">Reference proteome</keyword>
<evidence type="ECO:0000313" key="1">
    <source>
        <dbReference type="EMBL" id="MFO2478073.1"/>
    </source>
</evidence>
<dbReference type="Proteomes" id="UP001637618">
    <property type="component" value="Unassembled WGS sequence"/>
</dbReference>
<reference evidence="1" key="1">
    <citation type="submission" date="2022-11" db="EMBL/GenBank/DDBJ databases">
        <title>Draft genome sequences of strains of Pseudomonas imrae sp. nov.</title>
        <authorList>
            <person name="Salva Serra F."/>
            <person name="Nimje P."/>
            <person name="Moore E.R.B."/>
            <person name="Marathe N.P."/>
        </authorList>
    </citation>
    <scope>NUCLEOTIDE SEQUENCE</scope>
    <source>
        <strain evidence="1">15FMM2</strain>
    </source>
</reference>
<sequence length="131" mass="14261">MSNSRGFTLIELLISMAIIATLAAVAYPRYIAHTKKAYRAEIVGLLSEQAQYLERHYVRNGSFIDAAGISEGNDRYRITVILNPQDFSLIATPLSSAMAGDRCGDFSLSSTGARTNPGAENGATRQECWGR</sequence>
<protein>
    <submittedName>
        <fullName evidence="1">Prepilin-type N-terminal cleavage/methylation domain-containing protein</fullName>
    </submittedName>
</protein>